<dbReference type="RefSeq" id="XP_018494404.1">
    <property type="nucleotide sequence ID" value="XM_018638888.1"/>
</dbReference>
<dbReference type="GO" id="GO:0005615">
    <property type="term" value="C:extracellular space"/>
    <property type="evidence" value="ECO:0007669"/>
    <property type="project" value="TreeGrafter"/>
</dbReference>
<dbReference type="InterPro" id="IPR000734">
    <property type="entry name" value="TAG_lipase"/>
</dbReference>
<dbReference type="GO" id="GO:0016298">
    <property type="term" value="F:lipase activity"/>
    <property type="evidence" value="ECO:0007669"/>
    <property type="project" value="InterPro"/>
</dbReference>
<evidence type="ECO:0000256" key="4">
    <source>
        <dbReference type="RuleBase" id="RU004262"/>
    </source>
</evidence>
<dbReference type="Proteomes" id="UP000694867">
    <property type="component" value="Unplaced"/>
</dbReference>
<evidence type="ECO:0000256" key="2">
    <source>
        <dbReference type="ARBA" id="ARBA00010701"/>
    </source>
</evidence>
<sequence>MILVHGVGQGPSDWALNVANNVLKGAERSVLVVDWSQTGEESFLDFDYAQALANALLVGRQIAVVIKNFVLRKNLLTLKNVKTAHIHFVGFAEGAQMAVSFADHLYELTGMTIYRMTALNPTSPFFETFNQSISQKTAKYVDVVHTSAGLSAPGFYNHIRIGQLGIMRPLGHLDVYFNGGTTQPGCNAINDLLCSHRRAFEYLLFATDPRTPCVFNMYNCTGTAQLGSMCGKRILADIYSLEYSLLREPRGIRMVKVSHRPPFCE</sequence>
<evidence type="ECO:0000256" key="3">
    <source>
        <dbReference type="ARBA" id="ARBA00022525"/>
    </source>
</evidence>
<dbReference type="SUPFAM" id="SSF53474">
    <property type="entry name" value="alpha/beta-Hydrolases"/>
    <property type="match status" value="1"/>
</dbReference>
<feature type="domain" description="Lipase" evidence="5">
    <location>
        <begin position="4"/>
        <end position="221"/>
    </location>
</feature>
<evidence type="ECO:0000313" key="7">
    <source>
        <dbReference type="RefSeq" id="XP_018494404.1"/>
    </source>
</evidence>
<dbReference type="PANTHER" id="PTHR11610">
    <property type="entry name" value="LIPASE"/>
    <property type="match status" value="1"/>
</dbReference>
<accession>A0AAJ7P998</accession>
<evidence type="ECO:0000313" key="6">
    <source>
        <dbReference type="Proteomes" id="UP000694867"/>
    </source>
</evidence>
<dbReference type="GeneID" id="108864025"/>
<dbReference type="KEGG" id="goe:108864025"/>
<dbReference type="InterPro" id="IPR029058">
    <property type="entry name" value="AB_hydrolase_fold"/>
</dbReference>
<proteinExistence type="inferred from homology"/>
<evidence type="ECO:0000256" key="1">
    <source>
        <dbReference type="ARBA" id="ARBA00004613"/>
    </source>
</evidence>
<dbReference type="InterPro" id="IPR013818">
    <property type="entry name" value="Lipase"/>
</dbReference>
<organism evidence="6 7">
    <name type="scientific">Galendromus occidentalis</name>
    <name type="common">western predatory mite</name>
    <dbReference type="NCBI Taxonomy" id="34638"/>
    <lineage>
        <taxon>Eukaryota</taxon>
        <taxon>Metazoa</taxon>
        <taxon>Ecdysozoa</taxon>
        <taxon>Arthropoda</taxon>
        <taxon>Chelicerata</taxon>
        <taxon>Arachnida</taxon>
        <taxon>Acari</taxon>
        <taxon>Parasitiformes</taxon>
        <taxon>Mesostigmata</taxon>
        <taxon>Gamasina</taxon>
        <taxon>Phytoseioidea</taxon>
        <taxon>Phytoseiidae</taxon>
        <taxon>Typhlodrominae</taxon>
        <taxon>Galendromus</taxon>
    </lineage>
</organism>
<comment type="subcellular location">
    <subcellularLocation>
        <location evidence="1">Secreted</location>
    </subcellularLocation>
</comment>
<dbReference type="Pfam" id="PF00151">
    <property type="entry name" value="Lipase"/>
    <property type="match status" value="1"/>
</dbReference>
<dbReference type="GO" id="GO:0016042">
    <property type="term" value="P:lipid catabolic process"/>
    <property type="evidence" value="ECO:0007669"/>
    <property type="project" value="TreeGrafter"/>
</dbReference>
<protein>
    <submittedName>
        <fullName evidence="7">Lipase member I-like</fullName>
    </submittedName>
</protein>
<reference evidence="7" key="1">
    <citation type="submission" date="2025-08" db="UniProtKB">
        <authorList>
            <consortium name="RefSeq"/>
        </authorList>
    </citation>
    <scope>IDENTIFICATION</scope>
</reference>
<dbReference type="AlphaFoldDB" id="A0AAJ7P998"/>
<dbReference type="PANTHER" id="PTHR11610:SF173">
    <property type="entry name" value="LIPASE DOMAIN-CONTAINING PROTEIN-RELATED"/>
    <property type="match status" value="1"/>
</dbReference>
<evidence type="ECO:0000259" key="5">
    <source>
        <dbReference type="Pfam" id="PF00151"/>
    </source>
</evidence>
<keyword evidence="6" id="KW-1185">Reference proteome</keyword>
<gene>
    <name evidence="7" type="primary">LOC108864025</name>
</gene>
<name>A0AAJ7P998_9ACAR</name>
<keyword evidence="3" id="KW-0964">Secreted</keyword>
<comment type="similarity">
    <text evidence="2 4">Belongs to the AB hydrolase superfamily. Lipase family.</text>
</comment>
<dbReference type="Gene3D" id="3.40.50.1820">
    <property type="entry name" value="alpha/beta hydrolase"/>
    <property type="match status" value="1"/>
</dbReference>